<dbReference type="AlphaFoldDB" id="A0A1F7GBD7"/>
<dbReference type="Proteomes" id="UP000177208">
    <property type="component" value="Unassembled WGS sequence"/>
</dbReference>
<proteinExistence type="predicted"/>
<accession>A0A1F7GBD7</accession>
<keyword evidence="1" id="KW-1133">Transmembrane helix</keyword>
<name>A0A1F7GBD7_9BACT</name>
<evidence type="ECO:0000313" key="3">
    <source>
        <dbReference type="Proteomes" id="UP000177208"/>
    </source>
</evidence>
<reference evidence="2 3" key="1">
    <citation type="journal article" date="2016" name="Nat. Commun.">
        <title>Thousands of microbial genomes shed light on interconnected biogeochemical processes in an aquifer system.</title>
        <authorList>
            <person name="Anantharaman K."/>
            <person name="Brown C.T."/>
            <person name="Hug L.A."/>
            <person name="Sharon I."/>
            <person name="Castelle C.J."/>
            <person name="Probst A.J."/>
            <person name="Thomas B.C."/>
            <person name="Singh A."/>
            <person name="Wilkins M.J."/>
            <person name="Karaoz U."/>
            <person name="Brodie E.L."/>
            <person name="Williams K.H."/>
            <person name="Hubbard S.S."/>
            <person name="Banfield J.F."/>
        </authorList>
    </citation>
    <scope>NUCLEOTIDE SEQUENCE [LARGE SCALE GENOMIC DNA]</scope>
</reference>
<feature type="transmembrane region" description="Helical" evidence="1">
    <location>
        <begin position="72"/>
        <end position="96"/>
    </location>
</feature>
<evidence type="ECO:0008006" key="4">
    <source>
        <dbReference type="Google" id="ProtNLM"/>
    </source>
</evidence>
<comment type="caution">
    <text evidence="2">The sequence shown here is derived from an EMBL/GenBank/DDBJ whole genome shotgun (WGS) entry which is preliminary data.</text>
</comment>
<protein>
    <recommendedName>
        <fullName evidence="4">DUF304 domain-containing protein</fullName>
    </recommendedName>
</protein>
<organism evidence="2 3">
    <name type="scientific">Candidatus Roizmanbacteria bacterium RIFCSPHIGHO2_01_FULL_39_12c</name>
    <dbReference type="NCBI Taxonomy" id="1802031"/>
    <lineage>
        <taxon>Bacteria</taxon>
        <taxon>Candidatus Roizmaniibacteriota</taxon>
    </lineage>
</organism>
<evidence type="ECO:0000256" key="1">
    <source>
        <dbReference type="SAM" id="Phobius"/>
    </source>
</evidence>
<dbReference type="EMBL" id="MFZG01000025">
    <property type="protein sequence ID" value="OGK16229.1"/>
    <property type="molecule type" value="Genomic_DNA"/>
</dbReference>
<gene>
    <name evidence="2" type="ORF">A2774_04565</name>
</gene>
<sequence length="178" mass="20445">MPNFTPSHSTLHAFCVKPNYKFETQHVSEQVMLVLRAHPITQLPWIINSVFLLLVIFFLNFFYINFLTPTQIIFANLFGLSIIYSYILFNFLSWYFNVGIITNERIIDVDFHAVIYKEVTESQLSKVEDVTAKSGGFFASIFNYGHVFIQTAGTNVNIEFHNAPKPAEVTKIINDLVP</sequence>
<keyword evidence="1" id="KW-0812">Transmembrane</keyword>
<evidence type="ECO:0000313" key="2">
    <source>
        <dbReference type="EMBL" id="OGK16229.1"/>
    </source>
</evidence>
<feature type="transmembrane region" description="Helical" evidence="1">
    <location>
        <begin position="45"/>
        <end position="66"/>
    </location>
</feature>
<keyword evidence="1" id="KW-0472">Membrane</keyword>